<protein>
    <submittedName>
        <fullName evidence="1">Uncharacterized protein</fullName>
    </submittedName>
</protein>
<gene>
    <name evidence="1" type="ORF">U7230_12855</name>
</gene>
<evidence type="ECO:0000313" key="2">
    <source>
        <dbReference type="Proteomes" id="UP001332192"/>
    </source>
</evidence>
<proteinExistence type="predicted"/>
<dbReference type="RefSeq" id="WP_324716235.1">
    <property type="nucleotide sequence ID" value="NZ_CP141615.1"/>
</dbReference>
<dbReference type="EMBL" id="CP141615">
    <property type="protein sequence ID" value="WRP16963.1"/>
    <property type="molecule type" value="Genomic_DNA"/>
</dbReference>
<name>A0ABZ1BY07_9FIRM</name>
<keyword evidence="2" id="KW-1185">Reference proteome</keyword>
<dbReference type="Proteomes" id="UP001332192">
    <property type="component" value="Chromosome"/>
</dbReference>
<reference evidence="1 2" key="1">
    <citation type="journal article" date="2024" name="Front. Microbiol.">
        <title>Novel thermophilic genera Geochorda gen. nov. and Carboxydochorda gen. nov. from the deep terrestrial subsurface reveal the ecophysiological diversity in the class Limnochordia.</title>
        <authorList>
            <person name="Karnachuk O.V."/>
            <person name="Lukina A.P."/>
            <person name="Avakyan M.R."/>
            <person name="Kadnikov V.V."/>
            <person name="Begmatov S."/>
            <person name="Beletsky A.V."/>
            <person name="Vlasova K.G."/>
            <person name="Novikov A.A."/>
            <person name="Shcherbakova V.A."/>
            <person name="Mardanov A.V."/>
            <person name="Ravin N.V."/>
        </authorList>
    </citation>
    <scope>NUCLEOTIDE SEQUENCE [LARGE SCALE GENOMIC DNA]</scope>
    <source>
        <strain evidence="1 2">L945</strain>
    </source>
</reference>
<organism evidence="1 2">
    <name type="scientific">Carboxydichorda subterranea</name>
    <dbReference type="NCBI Taxonomy" id="3109565"/>
    <lineage>
        <taxon>Bacteria</taxon>
        <taxon>Bacillati</taxon>
        <taxon>Bacillota</taxon>
        <taxon>Limnochordia</taxon>
        <taxon>Limnochordales</taxon>
        <taxon>Geochordaceae</taxon>
        <taxon>Carboxydichorda</taxon>
    </lineage>
</organism>
<accession>A0ABZ1BY07</accession>
<evidence type="ECO:0000313" key="1">
    <source>
        <dbReference type="EMBL" id="WRP16963.1"/>
    </source>
</evidence>
<sequence length="72" mass="7998">MPCFRCPHCGRRHTVRPADLEEGGRCPCGARYWIALSDVADEDATRSDVEGSALRAWGVQDDGSPFEVYFHA</sequence>